<dbReference type="AlphaFoldDB" id="A0A8B7BVJ5"/>
<accession>A0A8B7BVJ5</accession>
<feature type="compositionally biased region" description="Basic and acidic residues" evidence="1">
    <location>
        <begin position="146"/>
        <end position="161"/>
    </location>
</feature>
<dbReference type="RefSeq" id="XP_008786290.2">
    <property type="nucleotide sequence ID" value="XM_008788068.3"/>
</dbReference>
<feature type="region of interest" description="Disordered" evidence="1">
    <location>
        <begin position="141"/>
        <end position="161"/>
    </location>
</feature>
<evidence type="ECO:0000313" key="3">
    <source>
        <dbReference type="RefSeq" id="XP_008786290.2"/>
    </source>
</evidence>
<dbReference type="Proteomes" id="UP000228380">
    <property type="component" value="Chromosome 5"/>
</dbReference>
<name>A0A8B7BVJ5_PHODC</name>
<dbReference type="KEGG" id="pda:103704676"/>
<gene>
    <name evidence="3" type="primary">LOC103704676</name>
</gene>
<sequence length="161" mass="17507">MATTGGGGGSREGSAKATAADQICQAVQSTSNLLHLMQDSSPSQAHLIKLPKNLLAKASTVKNTGQVLEQLPQVISSLDAYLEDSLQRRRGSSILVKFSVEIFPFLNQMASLLIIFECLGAPHLKTVTQLLSNMETSQLRSAFPPYRREEKQKDSNSEKSC</sequence>
<reference evidence="2" key="1">
    <citation type="journal article" date="2019" name="Nat. Commun.">
        <title>Genome-wide association mapping of date palm fruit traits.</title>
        <authorList>
            <person name="Hazzouri K.M."/>
            <person name="Gros-Balthazard M."/>
            <person name="Flowers J.M."/>
            <person name="Copetti D."/>
            <person name="Lemansour A."/>
            <person name="Lebrun M."/>
            <person name="Masmoudi K."/>
            <person name="Ferrand S."/>
            <person name="Dhar M.I."/>
            <person name="Fresquez Z.A."/>
            <person name="Rosas U."/>
            <person name="Zhang J."/>
            <person name="Talag J."/>
            <person name="Lee S."/>
            <person name="Kudrna D."/>
            <person name="Powell R.F."/>
            <person name="Leitch I.J."/>
            <person name="Krueger R.R."/>
            <person name="Wing R.A."/>
            <person name="Amiri K.M.A."/>
            <person name="Purugganan M.D."/>
        </authorList>
    </citation>
    <scope>NUCLEOTIDE SEQUENCE [LARGE SCALE GENOMIC DNA]</scope>
    <source>
        <strain evidence="2">cv. Khalas</strain>
    </source>
</reference>
<proteinExistence type="predicted"/>
<keyword evidence="2" id="KW-1185">Reference proteome</keyword>
<protein>
    <submittedName>
        <fullName evidence="3">Tobamovirus multiplication protein 2B</fullName>
    </submittedName>
</protein>
<dbReference type="OrthoDB" id="1923377at2759"/>
<reference evidence="3" key="2">
    <citation type="submission" date="2025-08" db="UniProtKB">
        <authorList>
            <consortium name="RefSeq"/>
        </authorList>
    </citation>
    <scope>IDENTIFICATION</scope>
    <source>
        <tissue evidence="3">Young leaves</tissue>
    </source>
</reference>
<evidence type="ECO:0000313" key="2">
    <source>
        <dbReference type="Proteomes" id="UP000228380"/>
    </source>
</evidence>
<organism evidence="2 3">
    <name type="scientific">Phoenix dactylifera</name>
    <name type="common">Date palm</name>
    <dbReference type="NCBI Taxonomy" id="42345"/>
    <lineage>
        <taxon>Eukaryota</taxon>
        <taxon>Viridiplantae</taxon>
        <taxon>Streptophyta</taxon>
        <taxon>Embryophyta</taxon>
        <taxon>Tracheophyta</taxon>
        <taxon>Spermatophyta</taxon>
        <taxon>Magnoliopsida</taxon>
        <taxon>Liliopsida</taxon>
        <taxon>Arecaceae</taxon>
        <taxon>Coryphoideae</taxon>
        <taxon>Phoeniceae</taxon>
        <taxon>Phoenix</taxon>
    </lineage>
</organism>
<dbReference type="GeneID" id="103704676"/>
<evidence type="ECO:0000256" key="1">
    <source>
        <dbReference type="SAM" id="MobiDB-lite"/>
    </source>
</evidence>